<evidence type="ECO:0000256" key="11">
    <source>
        <dbReference type="RuleBase" id="RU362091"/>
    </source>
</evidence>
<evidence type="ECO:0000256" key="1">
    <source>
        <dbReference type="ARBA" id="ARBA00004651"/>
    </source>
</evidence>
<feature type="transmembrane region" description="Helical" evidence="12">
    <location>
        <begin position="78"/>
        <end position="98"/>
    </location>
</feature>
<keyword evidence="5 12" id="KW-0812">Transmembrane</keyword>
<reference evidence="13 14" key="1">
    <citation type="submission" date="2023-07" db="EMBL/GenBank/DDBJ databases">
        <title>Genomic Encyclopedia of Type Strains, Phase IV (KMG-IV): sequencing the most valuable type-strain genomes for metagenomic binning, comparative biology and taxonomic classification.</title>
        <authorList>
            <person name="Goeker M."/>
        </authorList>
    </citation>
    <scope>NUCLEOTIDE SEQUENCE [LARGE SCALE GENOMIC DNA]</scope>
    <source>
        <strain evidence="13 14">DSM 102814</strain>
    </source>
</reference>
<comment type="caution">
    <text evidence="13">The sequence shown here is derived from an EMBL/GenBank/DDBJ whole genome shotgun (WGS) entry which is preliminary data.</text>
</comment>
<dbReference type="InterPro" id="IPR001734">
    <property type="entry name" value="Na/solute_symporter"/>
</dbReference>
<comment type="subcellular location">
    <subcellularLocation>
        <location evidence="1">Cell membrane</location>
        <topology evidence="1">Multi-pass membrane protein</topology>
    </subcellularLocation>
</comment>
<feature type="transmembrane region" description="Helical" evidence="12">
    <location>
        <begin position="465"/>
        <end position="482"/>
    </location>
</feature>
<dbReference type="InterPro" id="IPR051163">
    <property type="entry name" value="Sodium:Solute_Symporter_SSF"/>
</dbReference>
<organism evidence="13 14">
    <name type="scientific">Mesonia maritima</name>
    <dbReference type="NCBI Taxonomy" id="1793873"/>
    <lineage>
        <taxon>Bacteria</taxon>
        <taxon>Pseudomonadati</taxon>
        <taxon>Bacteroidota</taxon>
        <taxon>Flavobacteriia</taxon>
        <taxon>Flavobacteriales</taxon>
        <taxon>Flavobacteriaceae</taxon>
        <taxon>Mesonia</taxon>
    </lineage>
</organism>
<feature type="transmembrane region" description="Helical" evidence="12">
    <location>
        <begin position="152"/>
        <end position="170"/>
    </location>
</feature>
<evidence type="ECO:0000256" key="9">
    <source>
        <dbReference type="ARBA" id="ARBA00023136"/>
    </source>
</evidence>
<evidence type="ECO:0000256" key="10">
    <source>
        <dbReference type="ARBA" id="ARBA00023201"/>
    </source>
</evidence>
<accession>A0ABU1K891</accession>
<evidence type="ECO:0000256" key="2">
    <source>
        <dbReference type="ARBA" id="ARBA00006434"/>
    </source>
</evidence>
<keyword evidence="10" id="KW-0739">Sodium transport</keyword>
<keyword evidence="8" id="KW-0406">Ion transport</keyword>
<evidence type="ECO:0000256" key="12">
    <source>
        <dbReference type="SAM" id="Phobius"/>
    </source>
</evidence>
<dbReference type="Pfam" id="PF00474">
    <property type="entry name" value="SSF"/>
    <property type="match status" value="1"/>
</dbReference>
<keyword evidence="9 12" id="KW-0472">Membrane</keyword>
<dbReference type="CDD" id="cd10326">
    <property type="entry name" value="SLC5sbd_NIS-like"/>
    <property type="match status" value="1"/>
</dbReference>
<feature type="transmembrane region" description="Helical" evidence="12">
    <location>
        <begin position="435"/>
        <end position="453"/>
    </location>
</feature>
<dbReference type="RefSeq" id="WP_309728929.1">
    <property type="nucleotide sequence ID" value="NZ_JAVDQA010000006.1"/>
</dbReference>
<evidence type="ECO:0000313" key="14">
    <source>
        <dbReference type="Proteomes" id="UP001257659"/>
    </source>
</evidence>
<evidence type="ECO:0000256" key="4">
    <source>
        <dbReference type="ARBA" id="ARBA00022475"/>
    </source>
</evidence>
<gene>
    <name evidence="13" type="ORF">GGR31_002149</name>
</gene>
<dbReference type="InterPro" id="IPR038377">
    <property type="entry name" value="Na/Glc_symporter_sf"/>
</dbReference>
<feature type="transmembrane region" description="Helical" evidence="12">
    <location>
        <begin position="379"/>
        <end position="397"/>
    </location>
</feature>
<keyword evidence="4" id="KW-1003">Cell membrane</keyword>
<keyword evidence="6 12" id="KW-1133">Transmembrane helix</keyword>
<evidence type="ECO:0000313" key="13">
    <source>
        <dbReference type="EMBL" id="MDR6301480.1"/>
    </source>
</evidence>
<feature type="transmembrane region" description="Helical" evidence="12">
    <location>
        <begin position="272"/>
        <end position="297"/>
    </location>
</feature>
<dbReference type="EMBL" id="JAVDQA010000006">
    <property type="protein sequence ID" value="MDR6301480.1"/>
    <property type="molecule type" value="Genomic_DNA"/>
</dbReference>
<sequence length="487" mass="54664">MKPIHILLLIGLYFGVLMLISYFTGKNDSNAAFFKAEGKSPWYVVAFGMVGASLSGVTFISVPGWVEASQFSYMQVVLGYLVGYFVIAFVLLPIYYSLNVTSIYQYLEQRFGEVSYKTGAFFFFVSRVLGASFRLFLVATVLQYFVFEAWGIPFFVTVILSILLIWIYTARGGIKTIVWTDTLQTLFMLGSVVISIYFISEELNWSFTEFFTAEELKPYTKTFFTDSFLAKNYFWKSFFGGMFITICMTGLDQDMMQKNLTCKNLKEAQKNVLSYSFVFVPVNILFLFLGALLFIYAEQNGISVPLLDGKEKTDLLFPEIALNGNMGLGLGVIFILGLIAAAYSSADSALTSLTTSFCVDFLGIEKREASLQKGLRKRVHIGISVLLVLVIIAFKYLLDSSVIDLLLTAASYTYGPLLGLFSFGIFTKKKINDKWVWLVALVSVITTFFLGNIDPKFLGGYEFNYELLVVNGALTFLGLILISRKQN</sequence>
<protein>
    <submittedName>
        <fullName evidence="13">SSS family transporter</fullName>
    </submittedName>
</protein>
<keyword evidence="3" id="KW-0813">Transport</keyword>
<name>A0ABU1K891_9FLAO</name>
<comment type="similarity">
    <text evidence="2 11">Belongs to the sodium:solute symporter (SSF) (TC 2.A.21) family.</text>
</comment>
<evidence type="ECO:0000256" key="7">
    <source>
        <dbReference type="ARBA" id="ARBA00023053"/>
    </source>
</evidence>
<dbReference type="Gene3D" id="1.20.1730.10">
    <property type="entry name" value="Sodium/glucose cotransporter"/>
    <property type="match status" value="1"/>
</dbReference>
<dbReference type="PROSITE" id="PS50283">
    <property type="entry name" value="NA_SOLUT_SYMP_3"/>
    <property type="match status" value="1"/>
</dbReference>
<dbReference type="PANTHER" id="PTHR42985">
    <property type="entry name" value="SODIUM-COUPLED MONOCARBOXYLATE TRANSPORTER"/>
    <property type="match status" value="1"/>
</dbReference>
<evidence type="ECO:0000256" key="5">
    <source>
        <dbReference type="ARBA" id="ARBA00022692"/>
    </source>
</evidence>
<feature type="transmembrane region" description="Helical" evidence="12">
    <location>
        <begin position="43"/>
        <end position="66"/>
    </location>
</feature>
<evidence type="ECO:0000256" key="6">
    <source>
        <dbReference type="ARBA" id="ARBA00022989"/>
    </source>
</evidence>
<keyword evidence="7" id="KW-0915">Sodium</keyword>
<evidence type="ECO:0000256" key="3">
    <source>
        <dbReference type="ARBA" id="ARBA00022448"/>
    </source>
</evidence>
<keyword evidence="14" id="KW-1185">Reference proteome</keyword>
<feature type="transmembrane region" description="Helical" evidence="12">
    <location>
        <begin position="233"/>
        <end position="251"/>
    </location>
</feature>
<dbReference type="Proteomes" id="UP001257659">
    <property type="component" value="Unassembled WGS sequence"/>
</dbReference>
<evidence type="ECO:0000256" key="8">
    <source>
        <dbReference type="ARBA" id="ARBA00023065"/>
    </source>
</evidence>
<feature type="transmembrane region" description="Helical" evidence="12">
    <location>
        <begin position="119"/>
        <end position="146"/>
    </location>
</feature>
<feature type="transmembrane region" description="Helical" evidence="12">
    <location>
        <begin position="182"/>
        <end position="200"/>
    </location>
</feature>
<feature type="transmembrane region" description="Helical" evidence="12">
    <location>
        <begin position="403"/>
        <end position="423"/>
    </location>
</feature>
<dbReference type="PANTHER" id="PTHR42985:SF47">
    <property type="entry name" value="INTEGRAL MEMBRANE TRANSPORT PROTEIN"/>
    <property type="match status" value="1"/>
</dbReference>
<feature type="transmembrane region" description="Helical" evidence="12">
    <location>
        <begin position="320"/>
        <end position="343"/>
    </location>
</feature>
<proteinExistence type="inferred from homology"/>
<feature type="transmembrane region" description="Helical" evidence="12">
    <location>
        <begin position="6"/>
        <end position="23"/>
    </location>
</feature>